<name>A0A4R6WT41_9PROT</name>
<evidence type="ECO:0000256" key="1">
    <source>
        <dbReference type="SAM" id="Phobius"/>
    </source>
</evidence>
<keyword evidence="1" id="KW-1133">Transmembrane helix</keyword>
<sequence length="108" mass="11228">MPGAWIFVLVGAIVTYAWRGAGVALSGRIDPNSRAMRWVTAIAYALLAGLIARLIVAPQGALAETPLWLRFMAAALSIGIYLLCRRSITAGVAAGAGLMVVVSALGMD</sequence>
<keyword evidence="3" id="KW-1185">Reference proteome</keyword>
<keyword evidence="1" id="KW-0472">Membrane</keyword>
<dbReference type="InterPro" id="IPR008407">
    <property type="entry name" value="Brnchd-chn_aa_trnsp_AzlD"/>
</dbReference>
<feature type="transmembrane region" description="Helical" evidence="1">
    <location>
        <begin position="6"/>
        <end position="26"/>
    </location>
</feature>
<feature type="transmembrane region" description="Helical" evidence="1">
    <location>
        <begin position="67"/>
        <end position="83"/>
    </location>
</feature>
<organism evidence="2 3">
    <name type="scientific">Dongia mobilis</name>
    <dbReference type="NCBI Taxonomy" id="578943"/>
    <lineage>
        <taxon>Bacteria</taxon>
        <taxon>Pseudomonadati</taxon>
        <taxon>Pseudomonadota</taxon>
        <taxon>Alphaproteobacteria</taxon>
        <taxon>Rhodospirillales</taxon>
        <taxon>Dongiaceae</taxon>
        <taxon>Dongia</taxon>
    </lineage>
</organism>
<dbReference type="AlphaFoldDB" id="A0A4R6WT41"/>
<dbReference type="EMBL" id="SNYW01000002">
    <property type="protein sequence ID" value="TDQ85502.1"/>
    <property type="molecule type" value="Genomic_DNA"/>
</dbReference>
<dbReference type="Proteomes" id="UP000295783">
    <property type="component" value="Unassembled WGS sequence"/>
</dbReference>
<evidence type="ECO:0000313" key="2">
    <source>
        <dbReference type="EMBL" id="TDQ85502.1"/>
    </source>
</evidence>
<feature type="transmembrane region" description="Helical" evidence="1">
    <location>
        <begin position="90"/>
        <end position="107"/>
    </location>
</feature>
<evidence type="ECO:0000313" key="3">
    <source>
        <dbReference type="Proteomes" id="UP000295783"/>
    </source>
</evidence>
<dbReference type="RefSeq" id="WP_133611722.1">
    <property type="nucleotide sequence ID" value="NZ_SNYW01000002.1"/>
</dbReference>
<dbReference type="Pfam" id="PF05437">
    <property type="entry name" value="AzlD"/>
    <property type="match status" value="1"/>
</dbReference>
<proteinExistence type="predicted"/>
<protein>
    <submittedName>
        <fullName evidence="2">Branched-subunit amino acid transport protein AzlD</fullName>
    </submittedName>
</protein>
<dbReference type="OrthoDB" id="7855510at2"/>
<feature type="transmembrane region" description="Helical" evidence="1">
    <location>
        <begin position="38"/>
        <end position="55"/>
    </location>
</feature>
<comment type="caution">
    <text evidence="2">The sequence shown here is derived from an EMBL/GenBank/DDBJ whole genome shotgun (WGS) entry which is preliminary data.</text>
</comment>
<accession>A0A4R6WT41</accession>
<reference evidence="2 3" key="1">
    <citation type="submission" date="2019-03" db="EMBL/GenBank/DDBJ databases">
        <title>Genomic Encyclopedia of Type Strains, Phase III (KMG-III): the genomes of soil and plant-associated and newly described type strains.</title>
        <authorList>
            <person name="Whitman W."/>
        </authorList>
    </citation>
    <scope>NUCLEOTIDE SEQUENCE [LARGE SCALE GENOMIC DNA]</scope>
    <source>
        <strain evidence="2 3">CGMCC 1.7660</strain>
    </source>
</reference>
<gene>
    <name evidence="2" type="ORF">A8950_0289</name>
</gene>
<keyword evidence="1" id="KW-0812">Transmembrane</keyword>